<feature type="transmembrane region" description="Helical" evidence="1">
    <location>
        <begin position="33"/>
        <end position="57"/>
    </location>
</feature>
<evidence type="ECO:0008006" key="4">
    <source>
        <dbReference type="Google" id="ProtNLM"/>
    </source>
</evidence>
<gene>
    <name evidence="2" type="ORF">A2Z24_02910</name>
</gene>
<accession>A0A1G1WDQ3</accession>
<keyword evidence="1" id="KW-1133">Transmembrane helix</keyword>
<comment type="caution">
    <text evidence="2">The sequence shown here is derived from an EMBL/GenBank/DDBJ whole genome shotgun (WGS) entry which is preliminary data.</text>
</comment>
<proteinExistence type="predicted"/>
<evidence type="ECO:0000256" key="1">
    <source>
        <dbReference type="SAM" id="Phobius"/>
    </source>
</evidence>
<evidence type="ECO:0000313" key="2">
    <source>
        <dbReference type="EMBL" id="OGY25417.1"/>
    </source>
</evidence>
<organism evidence="2 3">
    <name type="scientific">Candidatus Woykebacteria bacterium RBG_16_44_10</name>
    <dbReference type="NCBI Taxonomy" id="1802597"/>
    <lineage>
        <taxon>Bacteria</taxon>
        <taxon>Candidatus Woykeibacteriota</taxon>
    </lineage>
</organism>
<dbReference type="STRING" id="1802597.A2Z24_02910"/>
<keyword evidence="1" id="KW-0472">Membrane</keyword>
<evidence type="ECO:0000313" key="3">
    <source>
        <dbReference type="Proteomes" id="UP000177588"/>
    </source>
</evidence>
<sequence>MNPLSLFNKPAAAKNINLLPEEEVAALFVKRDLFLALSIPAASLILLAAAFVGLFILETRQKVKHNDLTRKITQTKSDRQKYADTASTLVQINTDVGIYQTATDKNEGLHDSLVAISSLVPASVVLNRLDLTAAGETGLDGSAPDPKDIYQFIDTLKKKSGTYTAITLKNVSYSSADGTYKFSVSFVVGGK</sequence>
<reference evidence="2 3" key="1">
    <citation type="journal article" date="2016" name="Nat. Commun.">
        <title>Thousands of microbial genomes shed light on interconnected biogeochemical processes in an aquifer system.</title>
        <authorList>
            <person name="Anantharaman K."/>
            <person name="Brown C.T."/>
            <person name="Hug L.A."/>
            <person name="Sharon I."/>
            <person name="Castelle C.J."/>
            <person name="Probst A.J."/>
            <person name="Thomas B.C."/>
            <person name="Singh A."/>
            <person name="Wilkins M.J."/>
            <person name="Karaoz U."/>
            <person name="Brodie E.L."/>
            <person name="Williams K.H."/>
            <person name="Hubbard S.S."/>
            <person name="Banfield J.F."/>
        </authorList>
    </citation>
    <scope>NUCLEOTIDE SEQUENCE [LARGE SCALE GENOMIC DNA]</scope>
</reference>
<dbReference type="Proteomes" id="UP000177588">
    <property type="component" value="Unassembled WGS sequence"/>
</dbReference>
<keyword evidence="1" id="KW-0812">Transmembrane</keyword>
<dbReference type="AlphaFoldDB" id="A0A1G1WDQ3"/>
<protein>
    <recommendedName>
        <fullName evidence="4">Fimbrial assembly protein</fullName>
    </recommendedName>
</protein>
<dbReference type="EMBL" id="MHCT01000029">
    <property type="protein sequence ID" value="OGY25417.1"/>
    <property type="molecule type" value="Genomic_DNA"/>
</dbReference>
<name>A0A1G1WDQ3_9BACT</name>